<protein>
    <submittedName>
        <fullName evidence="11">Phosphoethanolamine--lipid A transferase</fullName>
    </submittedName>
</protein>
<dbReference type="InterPro" id="IPR058130">
    <property type="entry name" value="PEA_transf_C"/>
</dbReference>
<evidence type="ECO:0000256" key="1">
    <source>
        <dbReference type="ARBA" id="ARBA00004429"/>
    </source>
</evidence>
<dbReference type="Pfam" id="PF00884">
    <property type="entry name" value="Sulfatase"/>
    <property type="match status" value="1"/>
</dbReference>
<feature type="domain" description="Phosphoethanolamine transferase N-terminal" evidence="10">
    <location>
        <begin position="70"/>
        <end position="217"/>
    </location>
</feature>
<comment type="subcellular location">
    <subcellularLocation>
        <location evidence="1">Cell inner membrane</location>
        <topology evidence="1">Multi-pass membrane protein</topology>
    </subcellularLocation>
</comment>
<feature type="transmembrane region" description="Helical" evidence="8">
    <location>
        <begin position="59"/>
        <end position="81"/>
    </location>
</feature>
<name>A0ABX7W2T0_9GAMM</name>
<dbReference type="NCBIfam" id="NF028537">
    <property type="entry name" value="P_eth_NH2_trans"/>
    <property type="match status" value="1"/>
</dbReference>
<accession>A0ABX7W2T0</accession>
<dbReference type="CDD" id="cd16017">
    <property type="entry name" value="LptA"/>
    <property type="match status" value="1"/>
</dbReference>
<keyword evidence="7 8" id="KW-0472">Membrane</keyword>
<dbReference type="InterPro" id="IPR012549">
    <property type="entry name" value="EptA-like_N"/>
</dbReference>
<evidence type="ECO:0000259" key="9">
    <source>
        <dbReference type="Pfam" id="PF00884"/>
    </source>
</evidence>
<dbReference type="RefSeq" id="WP_209538661.1">
    <property type="nucleotide sequence ID" value="NZ_CP053381.1"/>
</dbReference>
<dbReference type="InterPro" id="IPR000917">
    <property type="entry name" value="Sulfatase_N"/>
</dbReference>
<feature type="domain" description="Sulfatase N-terminal" evidence="9">
    <location>
        <begin position="245"/>
        <end position="533"/>
    </location>
</feature>
<keyword evidence="5 8" id="KW-0812">Transmembrane</keyword>
<reference evidence="11 12" key="1">
    <citation type="journal article" date="2021" name="Front. Microbiol.">
        <title>Aerobic Denitrification and Heterotrophic Sulfur Oxidation in the Genus Halomonas Revealed by Six Novel Species Characterizations and Genome-Based Analysis.</title>
        <authorList>
            <person name="Wang L."/>
            <person name="Shao Z."/>
        </authorList>
    </citation>
    <scope>NUCLEOTIDE SEQUENCE [LARGE SCALE GENOMIC DNA]</scope>
    <source>
        <strain evidence="11 12">MCCC 1A11059</strain>
    </source>
</reference>
<evidence type="ECO:0000256" key="3">
    <source>
        <dbReference type="ARBA" id="ARBA00022519"/>
    </source>
</evidence>
<evidence type="ECO:0000313" key="12">
    <source>
        <dbReference type="Proteomes" id="UP000671868"/>
    </source>
</evidence>
<dbReference type="Gene3D" id="3.40.720.10">
    <property type="entry name" value="Alkaline Phosphatase, subunit A"/>
    <property type="match status" value="1"/>
</dbReference>
<dbReference type="GO" id="GO:0016740">
    <property type="term" value="F:transferase activity"/>
    <property type="evidence" value="ECO:0007669"/>
    <property type="project" value="UniProtKB-KW"/>
</dbReference>
<feature type="transmembrane region" description="Helical" evidence="8">
    <location>
        <begin position="88"/>
        <end position="109"/>
    </location>
</feature>
<evidence type="ECO:0000256" key="5">
    <source>
        <dbReference type="ARBA" id="ARBA00022692"/>
    </source>
</evidence>
<keyword evidence="4 11" id="KW-0808">Transferase</keyword>
<gene>
    <name evidence="11" type="ORF">HNO51_05280</name>
</gene>
<proteinExistence type="predicted"/>
<keyword evidence="6 8" id="KW-1133">Transmembrane helix</keyword>
<evidence type="ECO:0000256" key="4">
    <source>
        <dbReference type="ARBA" id="ARBA00022679"/>
    </source>
</evidence>
<evidence type="ECO:0000259" key="10">
    <source>
        <dbReference type="Pfam" id="PF08019"/>
    </source>
</evidence>
<keyword evidence="12" id="KW-1185">Reference proteome</keyword>
<dbReference type="Proteomes" id="UP000671868">
    <property type="component" value="Chromosome"/>
</dbReference>
<sequence>MPERPPLVHTERRCRPWRLPALSPQALTLMVCLAFTFFYNQRFWAETLAAEPPGSLVEWGHMIGYGVILTLLHCVVFLPFINRVTAKPLLSALLLLAAGVSYFTGHYGVYFDTHMIDNVVQTDTREATELLTPGLARYLVLYAALPLALLWLWPLRHRSWRRGLGMSLLWLAGAVVVLVVALLLSFQSLSPLMRNHHELRFLVTPGNAIVSTGQVLAADDPLPSERLPIGEDARRQPSATGAPRLMVLVVGETVRAANWGLSGYARQTTPKLAERELVNFPRVSSCGTSTAVSLPCMFARRGRRDYDERDILSHESLLDVLRHAGFRVLWIDNQSGCKGVCDGVERRTLSPKDYPEKCRDGTCLDEVLVDELERQAASIEEDTVVVLHMLGNHGPSYSQRYPEAQRVFTPTCEEADLARCTRESIVNSYDNAVRYTDNVLDAMIEALERRPSLDAALLYVSDHGESLGEGGIFLHGLPYAIAPDEQTRVPMIWWSSPSFDRGAGLDSDCLARQSERTVSHDHLFHTLLGVLGVESSVIDVRLDITQHCRRLEPSLMAQLDAHDGDR</sequence>
<feature type="transmembrane region" description="Helical" evidence="8">
    <location>
        <begin position="21"/>
        <end position="39"/>
    </location>
</feature>
<dbReference type="InterPro" id="IPR017850">
    <property type="entry name" value="Alkaline_phosphatase_core_sf"/>
</dbReference>
<feature type="transmembrane region" description="Helical" evidence="8">
    <location>
        <begin position="167"/>
        <end position="186"/>
    </location>
</feature>
<keyword evidence="3" id="KW-0997">Cell inner membrane</keyword>
<organism evidence="11 12">
    <name type="scientific">Billgrantia sulfidoxydans</name>
    <dbReference type="NCBI Taxonomy" id="2733484"/>
    <lineage>
        <taxon>Bacteria</taxon>
        <taxon>Pseudomonadati</taxon>
        <taxon>Pseudomonadota</taxon>
        <taxon>Gammaproteobacteria</taxon>
        <taxon>Oceanospirillales</taxon>
        <taxon>Halomonadaceae</taxon>
        <taxon>Billgrantia</taxon>
    </lineage>
</organism>
<feature type="transmembrane region" description="Helical" evidence="8">
    <location>
        <begin position="135"/>
        <end position="155"/>
    </location>
</feature>
<dbReference type="EMBL" id="CP053381">
    <property type="protein sequence ID" value="QTP54146.1"/>
    <property type="molecule type" value="Genomic_DNA"/>
</dbReference>
<evidence type="ECO:0000256" key="6">
    <source>
        <dbReference type="ARBA" id="ARBA00022989"/>
    </source>
</evidence>
<keyword evidence="2" id="KW-1003">Cell membrane</keyword>
<dbReference type="Pfam" id="PF08019">
    <property type="entry name" value="EptA_B_N"/>
    <property type="match status" value="1"/>
</dbReference>
<dbReference type="InterPro" id="IPR040423">
    <property type="entry name" value="PEA_transferase"/>
</dbReference>
<dbReference type="PANTHER" id="PTHR30443:SF0">
    <property type="entry name" value="PHOSPHOETHANOLAMINE TRANSFERASE EPTA"/>
    <property type="match status" value="1"/>
</dbReference>
<dbReference type="PANTHER" id="PTHR30443">
    <property type="entry name" value="INNER MEMBRANE PROTEIN"/>
    <property type="match status" value="1"/>
</dbReference>
<evidence type="ECO:0000256" key="2">
    <source>
        <dbReference type="ARBA" id="ARBA00022475"/>
    </source>
</evidence>
<evidence type="ECO:0000256" key="7">
    <source>
        <dbReference type="ARBA" id="ARBA00023136"/>
    </source>
</evidence>
<evidence type="ECO:0000313" key="11">
    <source>
        <dbReference type="EMBL" id="QTP54146.1"/>
    </source>
</evidence>
<evidence type="ECO:0000256" key="8">
    <source>
        <dbReference type="SAM" id="Phobius"/>
    </source>
</evidence>
<dbReference type="SUPFAM" id="SSF53649">
    <property type="entry name" value="Alkaline phosphatase-like"/>
    <property type="match status" value="1"/>
</dbReference>